<accession>U9TUH2</accession>
<dbReference type="EMBL" id="KI285570">
    <property type="protein sequence ID" value="ESA11844.1"/>
    <property type="molecule type" value="Genomic_DNA"/>
</dbReference>
<protein>
    <submittedName>
        <fullName evidence="1">Uncharacterized protein</fullName>
    </submittedName>
</protein>
<organism evidence="1">
    <name type="scientific">Rhizophagus irregularis (strain DAOM 181602 / DAOM 197198 / MUCL 43194)</name>
    <name type="common">Arbuscular mycorrhizal fungus</name>
    <name type="synonym">Glomus intraradices</name>
    <dbReference type="NCBI Taxonomy" id="747089"/>
    <lineage>
        <taxon>Eukaryota</taxon>
        <taxon>Fungi</taxon>
        <taxon>Fungi incertae sedis</taxon>
        <taxon>Mucoromycota</taxon>
        <taxon>Glomeromycotina</taxon>
        <taxon>Glomeromycetes</taxon>
        <taxon>Glomerales</taxon>
        <taxon>Glomeraceae</taxon>
        <taxon>Rhizophagus</taxon>
    </lineage>
</organism>
<evidence type="ECO:0000313" key="1">
    <source>
        <dbReference type="EMBL" id="ESA11844.1"/>
    </source>
</evidence>
<sequence length="77" mass="8913">MLTLQSSAKCPFGEMGFSEMEFGEMDDLVNGFDKMHFWQNILSVKHHLIETSLRQNGFGEMSFDERISAKYTPLFKT</sequence>
<dbReference type="AlphaFoldDB" id="U9TUH2"/>
<name>U9TUH2_RHIID</name>
<dbReference type="HOGENOM" id="CLU_2639344_0_0_1"/>
<reference evidence="1" key="1">
    <citation type="submission" date="2013-07" db="EMBL/GenBank/DDBJ databases">
        <title>The genome of an arbuscular mycorrhizal fungus provides insights into the evolution of the oldest plant symbiosis.</title>
        <authorList>
            <consortium name="DOE Joint Genome Institute"/>
            <person name="Tisserant E."/>
            <person name="Malbreil M."/>
            <person name="Kuo A."/>
            <person name="Kohler A."/>
            <person name="Symeonidi A."/>
            <person name="Balestrini R."/>
            <person name="Charron P."/>
            <person name="Duensing N."/>
            <person name="Frei-dit-Frey N."/>
            <person name="Gianinazzi-Pearson V."/>
            <person name="Gilbert B."/>
            <person name="Handa Y."/>
            <person name="Hijri M."/>
            <person name="Kaul R."/>
            <person name="Kawaguchi M."/>
            <person name="Krajinski F."/>
            <person name="Lammers P."/>
            <person name="Lapierre D."/>
            <person name="Masclaux F.G."/>
            <person name="Murat C."/>
            <person name="Morin E."/>
            <person name="Ndikumana S."/>
            <person name="Pagni M."/>
            <person name="Petitpierre D."/>
            <person name="Requena N."/>
            <person name="Rosikiewicz P."/>
            <person name="Riley R."/>
            <person name="Saito K."/>
            <person name="San Clemente H."/>
            <person name="Shapiro H."/>
            <person name="van Tuinen D."/>
            <person name="Becard G."/>
            <person name="Bonfante P."/>
            <person name="Paszkowski U."/>
            <person name="Shachar-Hill Y."/>
            <person name="Young J.P."/>
            <person name="Sanders I.R."/>
            <person name="Henrissat B."/>
            <person name="Rensing S.A."/>
            <person name="Grigoriev I.V."/>
            <person name="Corradi N."/>
            <person name="Roux C."/>
            <person name="Martin F."/>
        </authorList>
    </citation>
    <scope>NUCLEOTIDE SEQUENCE</scope>
    <source>
        <strain evidence="1">DAOM 197198</strain>
    </source>
</reference>
<proteinExistence type="predicted"/>
<gene>
    <name evidence="1" type="ORF">GLOINDRAFT_27833</name>
</gene>